<proteinExistence type="predicted"/>
<evidence type="ECO:0000256" key="3">
    <source>
        <dbReference type="ARBA" id="ARBA00012438"/>
    </source>
</evidence>
<dbReference type="EMBL" id="SPMY01000010">
    <property type="protein sequence ID" value="NMQ26894.1"/>
    <property type="molecule type" value="Genomic_DNA"/>
</dbReference>
<evidence type="ECO:0000256" key="4">
    <source>
        <dbReference type="ARBA" id="ARBA00022553"/>
    </source>
</evidence>
<dbReference type="PROSITE" id="PS50885">
    <property type="entry name" value="HAMP"/>
    <property type="match status" value="1"/>
</dbReference>
<comment type="catalytic activity">
    <reaction evidence="1">
        <text>ATP + protein L-histidine = ADP + protein N-phospho-L-histidine.</text>
        <dbReference type="EC" id="2.7.13.3"/>
    </reaction>
</comment>
<evidence type="ECO:0000256" key="1">
    <source>
        <dbReference type="ARBA" id="ARBA00000085"/>
    </source>
</evidence>
<dbReference type="RefSeq" id="WP_169065345.1">
    <property type="nucleotide sequence ID" value="NZ_SPMY01000010.1"/>
</dbReference>
<feature type="transmembrane region" description="Helical" evidence="13">
    <location>
        <begin position="168"/>
        <end position="187"/>
    </location>
</feature>
<evidence type="ECO:0000256" key="6">
    <source>
        <dbReference type="ARBA" id="ARBA00022692"/>
    </source>
</evidence>
<dbReference type="InterPro" id="IPR003661">
    <property type="entry name" value="HisK_dim/P_dom"/>
</dbReference>
<dbReference type="InterPro" id="IPR003594">
    <property type="entry name" value="HATPase_dom"/>
</dbReference>
<dbReference type="PROSITE" id="PS50109">
    <property type="entry name" value="HIS_KIN"/>
    <property type="match status" value="1"/>
</dbReference>
<keyword evidence="10 13" id="KW-1133">Transmembrane helix</keyword>
<keyword evidence="7" id="KW-0547">Nucleotide-binding</keyword>
<dbReference type="InterPro" id="IPR004358">
    <property type="entry name" value="Sig_transdc_His_kin-like_C"/>
</dbReference>
<dbReference type="Pfam" id="PF00512">
    <property type="entry name" value="HisKA"/>
    <property type="match status" value="1"/>
</dbReference>
<dbReference type="Pfam" id="PF08521">
    <property type="entry name" value="2CSK_N"/>
    <property type="match status" value="1"/>
</dbReference>
<sequence>MGSGRPRARLQSLRWRLLGTVCIAALLGLVISGVLSYGQAQHEAEELMDGHLTQSARLLLALVHDNEDYLAELAKRLATVSNEQAHPYEQSLEFQIGRADGSLLLRSAHAPDTPLSSEPGYRVIEHDGHPWRMLTLAASTAGHSDYHVQVGQSIALRDRAALEVAGQAVLPIALISPLLLLLLYFSVRRGLKPLDDLAADVASRSPENLGPLASVDAPLEAQPLLAALNRLLGRLRDTLSNERRFTADAAHELRTPLAAVRIQAQVAQLSKDAKDRQHALTQILASSDRATRVLEQLLRLARLDPLAGLPSPEEIDLAALAQQVLADGEEYRERSASTEASEGCAIRLEADASPLSLLLPFSPLLLRGDAELLAIALRNLLDNALRHTPPGSTITVFARRQGNALALGVADDGPGVAPADLPRLVERFYRGRDAHGEGSGLGLAIVQRVAELHNACLQLENLDGGGFTAYLRWPLPPAVKVAVPGA</sequence>
<dbReference type="InterPro" id="IPR005467">
    <property type="entry name" value="His_kinase_dom"/>
</dbReference>
<evidence type="ECO:0000256" key="8">
    <source>
        <dbReference type="ARBA" id="ARBA00022777"/>
    </source>
</evidence>
<evidence type="ECO:0000256" key="9">
    <source>
        <dbReference type="ARBA" id="ARBA00022840"/>
    </source>
</evidence>
<reference evidence="16 17" key="1">
    <citation type="submission" date="2019-03" db="EMBL/GenBank/DDBJ databases">
        <title>Metabolic reconstructions from genomes of highly enriched 'Candidatus Accumulibacter' and 'Candidatus Competibacter' bioreactor populations.</title>
        <authorList>
            <person name="Annavajhala M.K."/>
            <person name="Welles L."/>
            <person name="Abbas B."/>
            <person name="Sorokin D."/>
            <person name="Park H."/>
            <person name="Van Loosdrecht M."/>
            <person name="Chandran K."/>
        </authorList>
    </citation>
    <scope>NUCLEOTIDE SEQUENCE [LARGE SCALE GENOMIC DNA]</scope>
    <source>
        <strain evidence="16 17">SBR_S</strain>
    </source>
</reference>
<keyword evidence="17" id="KW-1185">Reference proteome</keyword>
<feature type="domain" description="Histidine kinase" evidence="14">
    <location>
        <begin position="248"/>
        <end position="477"/>
    </location>
</feature>
<dbReference type="PANTHER" id="PTHR45436">
    <property type="entry name" value="SENSOR HISTIDINE KINASE YKOH"/>
    <property type="match status" value="1"/>
</dbReference>
<dbReference type="InterPro" id="IPR003660">
    <property type="entry name" value="HAMP_dom"/>
</dbReference>
<keyword evidence="12 13" id="KW-0472">Membrane</keyword>
<dbReference type="InterPro" id="IPR050428">
    <property type="entry name" value="TCS_sensor_his_kinase"/>
</dbReference>
<dbReference type="EC" id="2.7.13.3" evidence="3"/>
<accession>A0ABX1TRM4</accession>
<dbReference type="CDD" id="cd00075">
    <property type="entry name" value="HATPase"/>
    <property type="match status" value="1"/>
</dbReference>
<dbReference type="PANTHER" id="PTHR45436:SF14">
    <property type="entry name" value="SENSOR PROTEIN QSEC"/>
    <property type="match status" value="1"/>
</dbReference>
<comment type="subcellular location">
    <subcellularLocation>
        <location evidence="2">Membrane</location>
        <topology evidence="2">Multi-pass membrane protein</topology>
    </subcellularLocation>
</comment>
<name>A0ABX1TRM4_9PROT</name>
<evidence type="ECO:0000256" key="2">
    <source>
        <dbReference type="ARBA" id="ARBA00004141"/>
    </source>
</evidence>
<keyword evidence="9" id="KW-0067">ATP-binding</keyword>
<dbReference type="InterPro" id="IPR036890">
    <property type="entry name" value="HATPase_C_sf"/>
</dbReference>
<evidence type="ECO:0000313" key="17">
    <source>
        <dbReference type="Proteomes" id="UP000749010"/>
    </source>
</evidence>
<dbReference type="InterPro" id="IPR036097">
    <property type="entry name" value="HisK_dim/P_sf"/>
</dbReference>
<dbReference type="Proteomes" id="UP000749010">
    <property type="component" value="Unassembled WGS sequence"/>
</dbReference>
<evidence type="ECO:0000256" key="12">
    <source>
        <dbReference type="ARBA" id="ARBA00023136"/>
    </source>
</evidence>
<gene>
    <name evidence="16" type="ORF">E4Q23_03480</name>
</gene>
<keyword evidence="8 16" id="KW-0418">Kinase</keyword>
<evidence type="ECO:0000256" key="10">
    <source>
        <dbReference type="ARBA" id="ARBA00022989"/>
    </source>
</evidence>
<feature type="domain" description="HAMP" evidence="15">
    <location>
        <begin position="188"/>
        <end position="240"/>
    </location>
</feature>
<keyword evidence="11" id="KW-0902">Two-component regulatory system</keyword>
<comment type="caution">
    <text evidence="16">The sequence shown here is derived from an EMBL/GenBank/DDBJ whole genome shotgun (WGS) entry which is preliminary data.</text>
</comment>
<evidence type="ECO:0000313" key="16">
    <source>
        <dbReference type="EMBL" id="NMQ26894.1"/>
    </source>
</evidence>
<dbReference type="Gene3D" id="3.30.565.10">
    <property type="entry name" value="Histidine kinase-like ATPase, C-terminal domain"/>
    <property type="match status" value="1"/>
</dbReference>
<dbReference type="InterPro" id="IPR013727">
    <property type="entry name" value="2CSK_N"/>
</dbReference>
<keyword evidence="6 13" id="KW-0812">Transmembrane</keyword>
<evidence type="ECO:0000259" key="15">
    <source>
        <dbReference type="PROSITE" id="PS50885"/>
    </source>
</evidence>
<evidence type="ECO:0000256" key="13">
    <source>
        <dbReference type="SAM" id="Phobius"/>
    </source>
</evidence>
<keyword evidence="4" id="KW-0597">Phosphoprotein</keyword>
<dbReference type="PRINTS" id="PR00344">
    <property type="entry name" value="BCTRLSENSOR"/>
</dbReference>
<dbReference type="GO" id="GO:0016301">
    <property type="term" value="F:kinase activity"/>
    <property type="evidence" value="ECO:0007669"/>
    <property type="project" value="UniProtKB-KW"/>
</dbReference>
<dbReference type="Gene3D" id="1.10.287.130">
    <property type="match status" value="1"/>
</dbReference>
<keyword evidence="5" id="KW-0808">Transferase</keyword>
<dbReference type="SUPFAM" id="SSF47384">
    <property type="entry name" value="Homodimeric domain of signal transducing histidine kinase"/>
    <property type="match status" value="1"/>
</dbReference>
<dbReference type="CDD" id="cd00082">
    <property type="entry name" value="HisKA"/>
    <property type="match status" value="1"/>
</dbReference>
<evidence type="ECO:0000256" key="5">
    <source>
        <dbReference type="ARBA" id="ARBA00022679"/>
    </source>
</evidence>
<dbReference type="SMART" id="SM00388">
    <property type="entry name" value="HisKA"/>
    <property type="match status" value="1"/>
</dbReference>
<evidence type="ECO:0000259" key="14">
    <source>
        <dbReference type="PROSITE" id="PS50109"/>
    </source>
</evidence>
<organism evidence="16 17">
    <name type="scientific">Candidatus Accumulibacter phosphatis</name>
    <dbReference type="NCBI Taxonomy" id="327160"/>
    <lineage>
        <taxon>Bacteria</taxon>
        <taxon>Pseudomonadati</taxon>
        <taxon>Pseudomonadota</taxon>
        <taxon>Betaproteobacteria</taxon>
        <taxon>Candidatus Accumulibacter</taxon>
    </lineage>
</organism>
<protein>
    <recommendedName>
        <fullName evidence="3">histidine kinase</fullName>
        <ecNumber evidence="3">2.7.13.3</ecNumber>
    </recommendedName>
</protein>
<dbReference type="Pfam" id="PF02518">
    <property type="entry name" value="HATPase_c"/>
    <property type="match status" value="1"/>
</dbReference>
<dbReference type="SUPFAM" id="SSF55874">
    <property type="entry name" value="ATPase domain of HSP90 chaperone/DNA topoisomerase II/histidine kinase"/>
    <property type="match status" value="1"/>
</dbReference>
<dbReference type="SMART" id="SM00387">
    <property type="entry name" value="HATPase_c"/>
    <property type="match status" value="1"/>
</dbReference>
<evidence type="ECO:0000256" key="7">
    <source>
        <dbReference type="ARBA" id="ARBA00022741"/>
    </source>
</evidence>
<evidence type="ECO:0000256" key="11">
    <source>
        <dbReference type="ARBA" id="ARBA00023012"/>
    </source>
</evidence>